<reference evidence="6 7" key="1">
    <citation type="journal article" date="2016" name="Nat. Commun.">
        <title>Thousands of microbial genomes shed light on interconnected biogeochemical processes in an aquifer system.</title>
        <authorList>
            <person name="Anantharaman K."/>
            <person name="Brown C.T."/>
            <person name="Hug L.A."/>
            <person name="Sharon I."/>
            <person name="Castelle C.J."/>
            <person name="Probst A.J."/>
            <person name="Thomas B.C."/>
            <person name="Singh A."/>
            <person name="Wilkins M.J."/>
            <person name="Karaoz U."/>
            <person name="Brodie E.L."/>
            <person name="Williams K.H."/>
            <person name="Hubbard S.S."/>
            <person name="Banfield J.F."/>
        </authorList>
    </citation>
    <scope>NUCLEOTIDE SEQUENCE [LARGE SCALE GENOMIC DNA]</scope>
</reference>
<proteinExistence type="predicted"/>
<dbReference type="PANTHER" id="PTHR34824">
    <property type="entry name" value="HEAT-INDUCIBLE TRANSCRIPTION REPRESSOR HRCA"/>
    <property type="match status" value="1"/>
</dbReference>
<evidence type="ECO:0000256" key="3">
    <source>
        <dbReference type="ARBA" id="ARBA00023016"/>
    </source>
</evidence>
<keyword evidence="2" id="KW-0805">Transcription regulation</keyword>
<keyword evidence="4" id="KW-0804">Transcription</keyword>
<name>A0A1G2FZD3_9BACT</name>
<dbReference type="GO" id="GO:0003677">
    <property type="term" value="F:DNA binding"/>
    <property type="evidence" value="ECO:0007669"/>
    <property type="project" value="InterPro"/>
</dbReference>
<evidence type="ECO:0000256" key="1">
    <source>
        <dbReference type="ARBA" id="ARBA00022491"/>
    </source>
</evidence>
<evidence type="ECO:0000313" key="6">
    <source>
        <dbReference type="EMBL" id="OGZ42931.1"/>
    </source>
</evidence>
<dbReference type="InterPro" id="IPR036390">
    <property type="entry name" value="WH_DNA-bd_sf"/>
</dbReference>
<keyword evidence="1" id="KW-0678">Repressor</keyword>
<comment type="caution">
    <text evidence="6">The sequence shown here is derived from an EMBL/GenBank/DDBJ whole genome shotgun (WGS) entry which is preliminary data.</text>
</comment>
<dbReference type="GO" id="GO:0045892">
    <property type="term" value="P:negative regulation of DNA-templated transcription"/>
    <property type="evidence" value="ECO:0007669"/>
    <property type="project" value="TreeGrafter"/>
</dbReference>
<evidence type="ECO:0000259" key="5">
    <source>
        <dbReference type="Pfam" id="PF01628"/>
    </source>
</evidence>
<evidence type="ECO:0000256" key="4">
    <source>
        <dbReference type="ARBA" id="ARBA00023163"/>
    </source>
</evidence>
<evidence type="ECO:0000256" key="2">
    <source>
        <dbReference type="ARBA" id="ARBA00023015"/>
    </source>
</evidence>
<dbReference type="SUPFAM" id="SSF55781">
    <property type="entry name" value="GAF domain-like"/>
    <property type="match status" value="1"/>
</dbReference>
<feature type="domain" description="Heat-inducible transcription repressor HrcA C-terminal" evidence="5">
    <location>
        <begin position="75"/>
        <end position="216"/>
    </location>
</feature>
<dbReference type="Pfam" id="PF01628">
    <property type="entry name" value="HrcA"/>
    <property type="match status" value="1"/>
</dbReference>
<organism evidence="6 7">
    <name type="scientific">Candidatus Ryanbacteria bacterium RIFCSPHIGHO2_01_45_13</name>
    <dbReference type="NCBI Taxonomy" id="1802112"/>
    <lineage>
        <taxon>Bacteria</taxon>
        <taxon>Candidatus Ryaniibacteriota</taxon>
    </lineage>
</organism>
<dbReference type="PANTHER" id="PTHR34824:SF1">
    <property type="entry name" value="HEAT-INDUCIBLE TRANSCRIPTION REPRESSOR HRCA"/>
    <property type="match status" value="1"/>
</dbReference>
<dbReference type="InterPro" id="IPR021153">
    <property type="entry name" value="HrcA_C"/>
</dbReference>
<dbReference type="SUPFAM" id="SSF46785">
    <property type="entry name" value="Winged helix' DNA-binding domain"/>
    <property type="match status" value="1"/>
</dbReference>
<dbReference type="InterPro" id="IPR029016">
    <property type="entry name" value="GAF-like_dom_sf"/>
</dbReference>
<gene>
    <name evidence="6" type="ORF">A2W41_02345</name>
</gene>
<keyword evidence="3" id="KW-0346">Stress response</keyword>
<dbReference type="Gene3D" id="1.10.10.10">
    <property type="entry name" value="Winged helix-like DNA-binding domain superfamily/Winged helix DNA-binding domain"/>
    <property type="match status" value="1"/>
</dbReference>
<dbReference type="AlphaFoldDB" id="A0A1G2FZD3"/>
<evidence type="ECO:0000313" key="7">
    <source>
        <dbReference type="Proteomes" id="UP000176700"/>
    </source>
</evidence>
<accession>A0A1G2FZD3</accession>
<sequence>MTVKQQEITSREGEILNLLVRSYIHTATPVASVHITKKIKRVLSPASVRNVFKNLSTKGYVKQPHTSSGRIPTEKAYRFFVDSIVGAYGDELEDALLLKQRDLKNLQRHIAMKLHLVSGILGRGAVLGTMGFEQLFTEPEFSEQNMVIQFGRFLDNISKKQSYYTKKLSRKRVTIVIGKENPTLESNNMSVVVSLMENNELFYTAGLMRMDYERIIDFFIRS</sequence>
<dbReference type="EMBL" id="MHNI01000012">
    <property type="protein sequence ID" value="OGZ42931.1"/>
    <property type="molecule type" value="Genomic_DNA"/>
</dbReference>
<dbReference type="InterPro" id="IPR002571">
    <property type="entry name" value="HrcA"/>
</dbReference>
<dbReference type="Gene3D" id="3.30.450.40">
    <property type="match status" value="1"/>
</dbReference>
<dbReference type="InterPro" id="IPR036388">
    <property type="entry name" value="WH-like_DNA-bd_sf"/>
</dbReference>
<dbReference type="Proteomes" id="UP000176700">
    <property type="component" value="Unassembled WGS sequence"/>
</dbReference>
<protein>
    <recommendedName>
        <fullName evidence="5">Heat-inducible transcription repressor HrcA C-terminal domain-containing protein</fullName>
    </recommendedName>
</protein>